<evidence type="ECO:0000256" key="1">
    <source>
        <dbReference type="SAM" id="MobiDB-lite"/>
    </source>
</evidence>
<dbReference type="RefSeq" id="XP_003664927.1">
    <property type="nucleotide sequence ID" value="XM_003664879.1"/>
</dbReference>
<dbReference type="HOGENOM" id="CLU_1272759_0_0_1"/>
<protein>
    <submittedName>
        <fullName evidence="2">Uncharacterized protein</fullName>
    </submittedName>
</protein>
<gene>
    <name evidence="2" type="ORF">MYCTH_2308147</name>
</gene>
<dbReference type="AlphaFoldDB" id="G2QJC5"/>
<evidence type="ECO:0000313" key="3">
    <source>
        <dbReference type="Proteomes" id="UP000007322"/>
    </source>
</evidence>
<feature type="compositionally biased region" description="Low complexity" evidence="1">
    <location>
        <begin position="125"/>
        <end position="163"/>
    </location>
</feature>
<dbReference type="OrthoDB" id="4588557at2759"/>
<dbReference type="GeneID" id="11506877"/>
<dbReference type="OMA" id="MTRFTAM"/>
<dbReference type="KEGG" id="mtm:MYCTH_2308147"/>
<dbReference type="EMBL" id="CP003006">
    <property type="protein sequence ID" value="AEO59682.1"/>
    <property type="molecule type" value="Genomic_DNA"/>
</dbReference>
<accession>G2QJC5</accession>
<dbReference type="Proteomes" id="UP000007322">
    <property type="component" value="Chromosome 5"/>
</dbReference>
<dbReference type="InParanoid" id="G2QJC5"/>
<name>G2QJC5_THET4</name>
<organism evidence="2 3">
    <name type="scientific">Thermothelomyces thermophilus (strain ATCC 42464 / BCRC 31852 / DSM 1799)</name>
    <name type="common">Sporotrichum thermophile</name>
    <dbReference type="NCBI Taxonomy" id="573729"/>
    <lineage>
        <taxon>Eukaryota</taxon>
        <taxon>Fungi</taxon>
        <taxon>Dikarya</taxon>
        <taxon>Ascomycota</taxon>
        <taxon>Pezizomycotina</taxon>
        <taxon>Sordariomycetes</taxon>
        <taxon>Sordariomycetidae</taxon>
        <taxon>Sordariales</taxon>
        <taxon>Chaetomiaceae</taxon>
        <taxon>Thermothelomyces</taxon>
    </lineage>
</organism>
<feature type="region of interest" description="Disordered" evidence="1">
    <location>
        <begin position="1"/>
        <end position="27"/>
    </location>
</feature>
<proteinExistence type="predicted"/>
<evidence type="ECO:0000313" key="2">
    <source>
        <dbReference type="EMBL" id="AEO59682.1"/>
    </source>
</evidence>
<feature type="compositionally biased region" description="Basic and acidic residues" evidence="1">
    <location>
        <begin position="9"/>
        <end position="22"/>
    </location>
</feature>
<dbReference type="eggNOG" id="ENOG502T4N8">
    <property type="taxonomic scope" value="Eukaryota"/>
</dbReference>
<reference evidence="2 3" key="1">
    <citation type="journal article" date="2011" name="Nat. Biotechnol.">
        <title>Comparative genomic analysis of the thermophilic biomass-degrading fungi Myceliophthora thermophila and Thielavia terrestris.</title>
        <authorList>
            <person name="Berka R.M."/>
            <person name="Grigoriev I.V."/>
            <person name="Otillar R."/>
            <person name="Salamov A."/>
            <person name="Grimwood J."/>
            <person name="Reid I."/>
            <person name="Ishmael N."/>
            <person name="John T."/>
            <person name="Darmond C."/>
            <person name="Moisan M.-C."/>
            <person name="Henrissat B."/>
            <person name="Coutinho P.M."/>
            <person name="Lombard V."/>
            <person name="Natvig D.O."/>
            <person name="Lindquist E."/>
            <person name="Schmutz J."/>
            <person name="Lucas S."/>
            <person name="Harris P."/>
            <person name="Powlowski J."/>
            <person name="Bellemare A."/>
            <person name="Taylor D."/>
            <person name="Butler G."/>
            <person name="de Vries R.P."/>
            <person name="Allijn I.E."/>
            <person name="van den Brink J."/>
            <person name="Ushinsky S."/>
            <person name="Storms R."/>
            <person name="Powell A.J."/>
            <person name="Paulsen I.T."/>
            <person name="Elbourne L.D.H."/>
            <person name="Baker S.E."/>
            <person name="Magnuson J."/>
            <person name="LaBoissiere S."/>
            <person name="Clutterbuck A.J."/>
            <person name="Martinez D."/>
            <person name="Wogulis M."/>
            <person name="de Leon A.L."/>
            <person name="Rey M.W."/>
            <person name="Tsang A."/>
        </authorList>
    </citation>
    <scope>NUCLEOTIDE SEQUENCE [LARGE SCALE GENOMIC DNA]</scope>
    <source>
        <strain evidence="3">ATCC 42464 / BCRC 31852 / DSM 1799</strain>
    </source>
</reference>
<feature type="compositionally biased region" description="Pro residues" evidence="1">
    <location>
        <begin position="193"/>
        <end position="203"/>
    </location>
</feature>
<feature type="compositionally biased region" description="Low complexity" evidence="1">
    <location>
        <begin position="77"/>
        <end position="90"/>
    </location>
</feature>
<sequence>MPSFTSRHYTPERFRSISKPEDDIMEDITQTTTGMKLSPTSPGAVAMVPSDGSLLDYFDLPSPPSTPHRPTDTLAYSSLNSFSSSPASRSPGQMARRHSSSGAPDSSRPKSSLPRWPTASQRINRLPIRSRSRSTSSSPLSSSPLSDPFSSPSSASSSSSSSPSSPPTRPSTSQLPEDVEMSGMNPMGLGGPFAPPPQPPPIIRPARRTPYYPPNSSRNVDRTRVYMNRGPHFVPNWTPISSLPRHVQLQIEERMTRFTAI</sequence>
<dbReference type="VEuPathDB" id="FungiDB:MYCTH_2308147"/>
<feature type="region of interest" description="Disordered" evidence="1">
    <location>
        <begin position="58"/>
        <end position="219"/>
    </location>
</feature>
<keyword evidence="3" id="KW-1185">Reference proteome</keyword>